<proteinExistence type="inferred from homology"/>
<dbReference type="InterPro" id="IPR020904">
    <property type="entry name" value="Sc_DH/Rdtase_CS"/>
</dbReference>
<dbReference type="PANTHER" id="PTHR24321">
    <property type="entry name" value="DEHYDROGENASES, SHORT CHAIN"/>
    <property type="match status" value="1"/>
</dbReference>
<dbReference type="Gene3D" id="3.40.50.720">
    <property type="entry name" value="NAD(P)-binding Rossmann-like Domain"/>
    <property type="match status" value="1"/>
</dbReference>
<dbReference type="AlphaFoldDB" id="A0AAN6RI61"/>
<dbReference type="InterPro" id="IPR002347">
    <property type="entry name" value="SDR_fam"/>
</dbReference>
<dbReference type="FunFam" id="3.40.50.720:FF:000084">
    <property type="entry name" value="Short-chain dehydrogenase reductase"/>
    <property type="match status" value="1"/>
</dbReference>
<organism evidence="4 5">
    <name type="scientific">Pseudopithomyces chartarum</name>
    <dbReference type="NCBI Taxonomy" id="1892770"/>
    <lineage>
        <taxon>Eukaryota</taxon>
        <taxon>Fungi</taxon>
        <taxon>Dikarya</taxon>
        <taxon>Ascomycota</taxon>
        <taxon>Pezizomycotina</taxon>
        <taxon>Dothideomycetes</taxon>
        <taxon>Pleosporomycetidae</taxon>
        <taxon>Pleosporales</taxon>
        <taxon>Massarineae</taxon>
        <taxon>Didymosphaeriaceae</taxon>
        <taxon>Pseudopithomyces</taxon>
    </lineage>
</organism>
<dbReference type="CDD" id="cd05233">
    <property type="entry name" value="SDR_c"/>
    <property type="match status" value="1"/>
</dbReference>
<evidence type="ECO:0000256" key="3">
    <source>
        <dbReference type="ARBA" id="ARBA00023002"/>
    </source>
</evidence>
<reference evidence="4 5" key="1">
    <citation type="submission" date="2021-02" db="EMBL/GenBank/DDBJ databases">
        <title>Genome assembly of Pseudopithomyces chartarum.</title>
        <authorList>
            <person name="Jauregui R."/>
            <person name="Singh J."/>
            <person name="Voisey C."/>
        </authorList>
    </citation>
    <scope>NUCLEOTIDE SEQUENCE [LARGE SCALE GENOMIC DNA]</scope>
    <source>
        <strain evidence="4 5">AGR01</strain>
    </source>
</reference>
<protein>
    <recommendedName>
        <fullName evidence="6">NAD(P)-binding protein</fullName>
    </recommendedName>
</protein>
<keyword evidence="3" id="KW-0560">Oxidoreductase</keyword>
<dbReference type="PRINTS" id="PR00080">
    <property type="entry name" value="SDRFAMILY"/>
</dbReference>
<comment type="caution">
    <text evidence="4">The sequence shown here is derived from an EMBL/GenBank/DDBJ whole genome shotgun (WGS) entry which is preliminary data.</text>
</comment>
<keyword evidence="2" id="KW-0521">NADP</keyword>
<dbReference type="EMBL" id="WVTA01000005">
    <property type="protein sequence ID" value="KAK3209630.1"/>
    <property type="molecule type" value="Genomic_DNA"/>
</dbReference>
<evidence type="ECO:0000256" key="2">
    <source>
        <dbReference type="ARBA" id="ARBA00022857"/>
    </source>
</evidence>
<accession>A0AAN6RI61</accession>
<sequence length="256" mass="26903">MQNRVILITGAASGIGLATARLLASKGARLSLSDTNSEGLEAIGKEIEAQWKGDDKGVMTRRVDVRLEEEVQNWISATLDTFGRIDGAANIAGVIGKSIGISTLADLDLAEWDFILNVNLKGVAICLKHQLRHISDHGAIVNASSIAGLQGRAKNAAYTASKHGVIGLTRSAAKEFGERGVRVNAVCPGMIDTPMSQAARIAVKGVKDETLAEAKNVALKRKGKAEEVAELIVFLLGDGASYITGNAVSVDGGWQC</sequence>
<evidence type="ECO:0000256" key="1">
    <source>
        <dbReference type="ARBA" id="ARBA00006484"/>
    </source>
</evidence>
<dbReference type="Proteomes" id="UP001280581">
    <property type="component" value="Unassembled WGS sequence"/>
</dbReference>
<comment type="similarity">
    <text evidence="1">Belongs to the short-chain dehydrogenases/reductases (SDR) family.</text>
</comment>
<dbReference type="PANTHER" id="PTHR24321:SF8">
    <property type="entry name" value="ESTRADIOL 17-BETA-DEHYDROGENASE 8-RELATED"/>
    <property type="match status" value="1"/>
</dbReference>
<dbReference type="PROSITE" id="PS00061">
    <property type="entry name" value="ADH_SHORT"/>
    <property type="match status" value="1"/>
</dbReference>
<dbReference type="GO" id="GO:0016491">
    <property type="term" value="F:oxidoreductase activity"/>
    <property type="evidence" value="ECO:0007669"/>
    <property type="project" value="UniProtKB-KW"/>
</dbReference>
<dbReference type="SUPFAM" id="SSF51735">
    <property type="entry name" value="NAD(P)-binding Rossmann-fold domains"/>
    <property type="match status" value="1"/>
</dbReference>
<evidence type="ECO:0000313" key="5">
    <source>
        <dbReference type="Proteomes" id="UP001280581"/>
    </source>
</evidence>
<dbReference type="Pfam" id="PF13561">
    <property type="entry name" value="adh_short_C2"/>
    <property type="match status" value="1"/>
</dbReference>
<gene>
    <name evidence="4" type="ORF">GRF29_44g196114</name>
</gene>
<name>A0AAN6RI61_9PLEO</name>
<dbReference type="PRINTS" id="PR00081">
    <property type="entry name" value="GDHRDH"/>
</dbReference>
<evidence type="ECO:0008006" key="6">
    <source>
        <dbReference type="Google" id="ProtNLM"/>
    </source>
</evidence>
<dbReference type="InterPro" id="IPR036291">
    <property type="entry name" value="NAD(P)-bd_dom_sf"/>
</dbReference>
<evidence type="ECO:0000313" key="4">
    <source>
        <dbReference type="EMBL" id="KAK3209630.1"/>
    </source>
</evidence>
<keyword evidence="5" id="KW-1185">Reference proteome</keyword>